<gene>
    <name evidence="1" type="ORF">GCM10007063_05700</name>
</gene>
<dbReference type="RefSeq" id="WP_188631557.1">
    <property type="nucleotide sequence ID" value="NZ_BMNQ01000004.1"/>
</dbReference>
<name>A0A917PNB8_9BACI</name>
<protein>
    <submittedName>
        <fullName evidence="1">Uncharacterized protein</fullName>
    </submittedName>
</protein>
<dbReference type="Proteomes" id="UP000658382">
    <property type="component" value="Unassembled WGS sequence"/>
</dbReference>
<dbReference type="EMBL" id="BMNQ01000004">
    <property type="protein sequence ID" value="GGJ86057.1"/>
    <property type="molecule type" value="Genomic_DNA"/>
</dbReference>
<keyword evidence="2" id="KW-1185">Reference proteome</keyword>
<proteinExistence type="predicted"/>
<accession>A0A917PNB8</accession>
<sequence length="109" mass="12253">MSNRRKTIKLAELFLDGESTKFGNAKLVKEEEYLDVGDNDRIIVQTYIDWWIEAENVDIQVTMNGSLMDIEAVDDDSNWYSGAGVISEMEMTKGGNIIFLGIQGNGELK</sequence>
<evidence type="ECO:0000313" key="1">
    <source>
        <dbReference type="EMBL" id="GGJ86057.1"/>
    </source>
</evidence>
<comment type="caution">
    <text evidence="1">The sequence shown here is derived from an EMBL/GenBank/DDBJ whole genome shotgun (WGS) entry which is preliminary data.</text>
</comment>
<reference evidence="1" key="2">
    <citation type="submission" date="2020-09" db="EMBL/GenBank/DDBJ databases">
        <authorList>
            <person name="Sun Q."/>
            <person name="Ohkuma M."/>
        </authorList>
    </citation>
    <scope>NUCLEOTIDE SEQUENCE</scope>
    <source>
        <strain evidence="1">JCM 12580</strain>
    </source>
</reference>
<evidence type="ECO:0000313" key="2">
    <source>
        <dbReference type="Proteomes" id="UP000658382"/>
    </source>
</evidence>
<reference evidence="1" key="1">
    <citation type="journal article" date="2014" name="Int. J. Syst. Evol. Microbiol.">
        <title>Complete genome sequence of Corynebacterium casei LMG S-19264T (=DSM 44701T), isolated from a smear-ripened cheese.</title>
        <authorList>
            <consortium name="US DOE Joint Genome Institute (JGI-PGF)"/>
            <person name="Walter F."/>
            <person name="Albersmeier A."/>
            <person name="Kalinowski J."/>
            <person name="Ruckert C."/>
        </authorList>
    </citation>
    <scope>NUCLEOTIDE SEQUENCE</scope>
    <source>
        <strain evidence="1">JCM 12580</strain>
    </source>
</reference>
<dbReference type="AlphaFoldDB" id="A0A917PNB8"/>
<organism evidence="1 2">
    <name type="scientific">Lentibacillus kapialis</name>
    <dbReference type="NCBI Taxonomy" id="340214"/>
    <lineage>
        <taxon>Bacteria</taxon>
        <taxon>Bacillati</taxon>
        <taxon>Bacillota</taxon>
        <taxon>Bacilli</taxon>
        <taxon>Bacillales</taxon>
        <taxon>Bacillaceae</taxon>
        <taxon>Lentibacillus</taxon>
    </lineage>
</organism>